<dbReference type="InterPro" id="IPR057993">
    <property type="entry name" value="HD-Zip_IV_C"/>
</dbReference>
<keyword evidence="6 9" id="KW-0371">Homeobox</keyword>
<dbReference type="CDD" id="cd00086">
    <property type="entry name" value="homeodomain"/>
    <property type="match status" value="1"/>
</dbReference>
<keyword evidence="5 9" id="KW-0238">DNA-binding</keyword>
<dbReference type="GO" id="GO:0003677">
    <property type="term" value="F:DNA binding"/>
    <property type="evidence" value="ECO:0007669"/>
    <property type="project" value="UniProtKB-UniRule"/>
</dbReference>
<dbReference type="InterPro" id="IPR002913">
    <property type="entry name" value="START_lipid-bd_dom"/>
</dbReference>
<evidence type="ECO:0000256" key="11">
    <source>
        <dbReference type="SAM" id="MobiDB-lite"/>
    </source>
</evidence>
<accession>M8B7N0</accession>
<sequence>MVGEWKPQNGQVRDEIDPSIPTDDKDFISSNTGMTDDDKDVATADEDTTGAGSASNMRKRGRHANHQIRELETMFQQCPHPDENLRIALSKRVGMDPLRVKFWFQNRRNAKKNQNERQQNMVLRTENVMLAEENRAMKAAMLKKTCPTCKGPMVFIKPLTPPELRRLHMENERLKAELLRRTAYLHGVSAGTAGSCWQNCWLDCWLEPFPDIVSSVSASDIGHGCICQGGVILMNAGLRVLSPGVSSCNAKFLRQCQMIEQGVWAVVDVSLDAHGTSELRAWNTGLPGACRVLPSGCLIKDMNNGYCKVAMIVNAEYDKGFMPPLLHLLLSSGHTFSARRWLTSLQRRCEFLAQRLSPAYGISRAGGAITPEGRNNALELARRMTESFYVAISAPRGEAWRKVADWRGRESFQLAMHVLTPLAAPGEQAAGPVLCPATTARGRGRSSCNKKLILQQACSDAPCMVVAYAPIDAGELKDVMHGGSRASLSLLPSGFAILPDGVGDMQNDPLDANPSGVDPMDHQRSRGSLVSVLWQTPLVGGNLTAQTVDNVGNNVSGSIMKIRAALHAKRVMTV</sequence>
<feature type="compositionally biased region" description="Basic and acidic residues" evidence="11">
    <location>
        <begin position="12"/>
        <end position="27"/>
    </location>
</feature>
<dbReference type="PROSITE" id="PS00027">
    <property type="entry name" value="HOMEOBOX_1"/>
    <property type="match status" value="1"/>
</dbReference>
<evidence type="ECO:0000256" key="9">
    <source>
        <dbReference type="PROSITE-ProRule" id="PRU00108"/>
    </source>
</evidence>
<evidence type="ECO:0000256" key="10">
    <source>
        <dbReference type="RuleBase" id="RU000682"/>
    </source>
</evidence>
<evidence type="ECO:0000256" key="1">
    <source>
        <dbReference type="ARBA" id="ARBA00004123"/>
    </source>
</evidence>
<dbReference type="GO" id="GO:0000981">
    <property type="term" value="F:DNA-binding transcription factor activity, RNA polymerase II-specific"/>
    <property type="evidence" value="ECO:0007669"/>
    <property type="project" value="InterPro"/>
</dbReference>
<evidence type="ECO:0000256" key="6">
    <source>
        <dbReference type="ARBA" id="ARBA00023155"/>
    </source>
</evidence>
<dbReference type="PANTHER" id="PTHR45654">
    <property type="entry name" value="HOMEOBOX-LEUCINE ZIPPER PROTEIN MERISTEM L1"/>
    <property type="match status" value="1"/>
</dbReference>
<proteinExistence type="inferred from homology"/>
<dbReference type="PANTHER" id="PTHR45654:SF62">
    <property type="entry name" value="HOMEOBOX DOMAIN-CONTAINING PROTEIN"/>
    <property type="match status" value="1"/>
</dbReference>
<dbReference type="Pfam" id="PF00046">
    <property type="entry name" value="Homeodomain"/>
    <property type="match status" value="1"/>
</dbReference>
<comment type="similarity">
    <text evidence="2">Belongs to the HD-ZIP homeobox family. Class IV subfamily.</text>
</comment>
<dbReference type="InterPro" id="IPR001356">
    <property type="entry name" value="HD"/>
</dbReference>
<dbReference type="InterPro" id="IPR009057">
    <property type="entry name" value="Homeodomain-like_sf"/>
</dbReference>
<dbReference type="Pfam" id="PF01852">
    <property type="entry name" value="START"/>
    <property type="match status" value="1"/>
</dbReference>
<protein>
    <submittedName>
        <fullName evidence="12">Homeobox-leucine zipper protein ROC5</fullName>
    </submittedName>
</protein>
<keyword evidence="7" id="KW-0804">Transcription</keyword>
<dbReference type="InterPro" id="IPR042160">
    <property type="entry name" value="HD-Zip_IV"/>
</dbReference>
<evidence type="ECO:0000256" key="3">
    <source>
        <dbReference type="ARBA" id="ARBA00023015"/>
    </source>
</evidence>
<keyword evidence="8 9" id="KW-0539">Nucleus</keyword>
<name>M8B7N0_AEGTA</name>
<dbReference type="EnsemblPlants" id="EMT09665">
    <property type="protein sequence ID" value="EMT09665"/>
    <property type="gene ID" value="F775_04073"/>
</dbReference>
<keyword evidence="3" id="KW-0805">Transcription regulation</keyword>
<evidence type="ECO:0000256" key="5">
    <source>
        <dbReference type="ARBA" id="ARBA00023125"/>
    </source>
</evidence>
<feature type="region of interest" description="Disordered" evidence="11">
    <location>
        <begin position="1"/>
        <end position="64"/>
    </location>
</feature>
<dbReference type="InterPro" id="IPR017970">
    <property type="entry name" value="Homeobox_CS"/>
</dbReference>
<dbReference type="SUPFAM" id="SSF46689">
    <property type="entry name" value="Homeodomain-like"/>
    <property type="match status" value="1"/>
</dbReference>
<feature type="DNA-binding region" description="Homeobox" evidence="9">
    <location>
        <begin position="56"/>
        <end position="115"/>
    </location>
</feature>
<evidence type="ECO:0000256" key="4">
    <source>
        <dbReference type="ARBA" id="ARBA00023054"/>
    </source>
</evidence>
<dbReference type="PROSITE" id="PS50071">
    <property type="entry name" value="HOMEOBOX_2"/>
    <property type="match status" value="1"/>
</dbReference>
<keyword evidence="4" id="KW-0175">Coiled coil</keyword>
<evidence type="ECO:0000313" key="12">
    <source>
        <dbReference type="EnsemblPlants" id="EMT09665"/>
    </source>
</evidence>
<evidence type="ECO:0000256" key="8">
    <source>
        <dbReference type="ARBA" id="ARBA00023242"/>
    </source>
</evidence>
<dbReference type="PROSITE" id="PS50848">
    <property type="entry name" value="START"/>
    <property type="match status" value="1"/>
</dbReference>
<organism evidence="12">
    <name type="scientific">Aegilops tauschii</name>
    <name type="common">Tausch's goatgrass</name>
    <name type="synonym">Aegilops squarrosa</name>
    <dbReference type="NCBI Taxonomy" id="37682"/>
    <lineage>
        <taxon>Eukaryota</taxon>
        <taxon>Viridiplantae</taxon>
        <taxon>Streptophyta</taxon>
        <taxon>Embryophyta</taxon>
        <taxon>Tracheophyta</taxon>
        <taxon>Spermatophyta</taxon>
        <taxon>Magnoliopsida</taxon>
        <taxon>Liliopsida</taxon>
        <taxon>Poales</taxon>
        <taxon>Poaceae</taxon>
        <taxon>BOP clade</taxon>
        <taxon>Pooideae</taxon>
        <taxon>Triticodae</taxon>
        <taxon>Triticeae</taxon>
        <taxon>Triticinae</taxon>
        <taxon>Aegilops</taxon>
    </lineage>
</organism>
<dbReference type="Gene3D" id="1.10.10.60">
    <property type="entry name" value="Homeodomain-like"/>
    <property type="match status" value="1"/>
</dbReference>
<dbReference type="GO" id="GO:0005634">
    <property type="term" value="C:nucleus"/>
    <property type="evidence" value="ECO:0007669"/>
    <property type="project" value="UniProtKB-SubCell"/>
</dbReference>
<dbReference type="SUPFAM" id="SSF55961">
    <property type="entry name" value="Bet v1-like"/>
    <property type="match status" value="1"/>
</dbReference>
<comment type="subcellular location">
    <subcellularLocation>
        <location evidence="1 9 10">Nucleus</location>
    </subcellularLocation>
</comment>
<reference evidence="12" key="1">
    <citation type="submission" date="2015-06" db="UniProtKB">
        <authorList>
            <consortium name="EnsemblPlants"/>
        </authorList>
    </citation>
    <scope>IDENTIFICATION</scope>
</reference>
<dbReference type="AlphaFoldDB" id="M8B7N0"/>
<feature type="compositionally biased region" description="Acidic residues" evidence="11">
    <location>
        <begin position="35"/>
        <end position="48"/>
    </location>
</feature>
<dbReference type="Pfam" id="PF25797">
    <property type="entry name" value="PDF2_C"/>
    <property type="match status" value="1"/>
</dbReference>
<evidence type="ECO:0000256" key="2">
    <source>
        <dbReference type="ARBA" id="ARBA00006789"/>
    </source>
</evidence>
<evidence type="ECO:0000256" key="7">
    <source>
        <dbReference type="ARBA" id="ARBA00023163"/>
    </source>
</evidence>
<dbReference type="SMART" id="SM00389">
    <property type="entry name" value="HOX"/>
    <property type="match status" value="1"/>
</dbReference>
<dbReference type="GO" id="GO:0008289">
    <property type="term" value="F:lipid binding"/>
    <property type="evidence" value="ECO:0007669"/>
    <property type="project" value="InterPro"/>
</dbReference>